<dbReference type="AlphaFoldDB" id="A0AAD1F872"/>
<evidence type="ECO:0000313" key="2">
    <source>
        <dbReference type="Proteomes" id="UP000067008"/>
    </source>
</evidence>
<sequence>MPYWAFPNMAIKSNRNVKRIRFILFRSSKGAFSRRGNAQTRLPLHNLTWRKRLF</sequence>
<protein>
    <submittedName>
        <fullName evidence="1">Uncharacterized protein</fullName>
    </submittedName>
</protein>
<gene>
    <name evidence="1" type="ORF">PI172_2252</name>
</gene>
<accession>A0AAD1F872</accession>
<name>A0AAD1F872_PREIN</name>
<evidence type="ECO:0000313" key="1">
    <source>
        <dbReference type="EMBL" id="BAR96980.1"/>
    </source>
</evidence>
<proteinExistence type="predicted"/>
<dbReference type="Proteomes" id="UP000067008">
    <property type="component" value="Chromosome 1"/>
</dbReference>
<reference evidence="1 2" key="1">
    <citation type="submission" date="2015-07" db="EMBL/GenBank/DDBJ databases">
        <title>Complete genome sequence of Prevotella intermedia strain 17-2.</title>
        <authorList>
            <person name="Nambu T."/>
        </authorList>
    </citation>
    <scope>NUCLEOTIDE SEQUENCE [LARGE SCALE GENOMIC DNA]</scope>
    <source>
        <strain evidence="1 2">17-2</strain>
    </source>
</reference>
<dbReference type="EMBL" id="AP014926">
    <property type="protein sequence ID" value="BAR96980.1"/>
    <property type="molecule type" value="Genomic_DNA"/>
</dbReference>
<organism evidence="1 2">
    <name type="scientific">Prevotella intermedia</name>
    <dbReference type="NCBI Taxonomy" id="28131"/>
    <lineage>
        <taxon>Bacteria</taxon>
        <taxon>Pseudomonadati</taxon>
        <taxon>Bacteroidota</taxon>
        <taxon>Bacteroidia</taxon>
        <taxon>Bacteroidales</taxon>
        <taxon>Prevotellaceae</taxon>
        <taxon>Prevotella</taxon>
    </lineage>
</organism>